<dbReference type="Pfam" id="PF13501">
    <property type="entry name" value="SoxY"/>
    <property type="match status" value="1"/>
</dbReference>
<dbReference type="Pfam" id="PF08770">
    <property type="entry name" value="SoxZ"/>
    <property type="match status" value="1"/>
</dbReference>
<accession>A0ABX8UW61</accession>
<keyword evidence="5" id="KW-1185">Reference proteome</keyword>
<dbReference type="InterPro" id="IPR032711">
    <property type="entry name" value="SoxY"/>
</dbReference>
<protein>
    <submittedName>
        <fullName evidence="4">Quinoprotein dehydrogenase-associated SoxYZ-like carrier</fullName>
    </submittedName>
</protein>
<evidence type="ECO:0000259" key="3">
    <source>
        <dbReference type="Pfam" id="PF13501"/>
    </source>
</evidence>
<organism evidence="4 5">
    <name type="scientific">Paraburkholderia edwinii</name>
    <dbReference type="NCBI Taxonomy" id="2861782"/>
    <lineage>
        <taxon>Bacteria</taxon>
        <taxon>Pseudomonadati</taxon>
        <taxon>Pseudomonadota</taxon>
        <taxon>Betaproteobacteria</taxon>
        <taxon>Burkholderiales</taxon>
        <taxon>Burkholderiaceae</taxon>
        <taxon>Paraburkholderia</taxon>
    </lineage>
</organism>
<evidence type="ECO:0000313" key="4">
    <source>
        <dbReference type="EMBL" id="QYD73106.1"/>
    </source>
</evidence>
<evidence type="ECO:0000256" key="1">
    <source>
        <dbReference type="SAM" id="SignalP"/>
    </source>
</evidence>
<gene>
    <name evidence="4" type="ORF">KZJ38_25930</name>
</gene>
<keyword evidence="1" id="KW-0732">Signal</keyword>
<feature type="signal peptide" evidence="1">
    <location>
        <begin position="1"/>
        <end position="31"/>
    </location>
</feature>
<dbReference type="Gene3D" id="2.60.40.10">
    <property type="entry name" value="Immunoglobulins"/>
    <property type="match status" value="1"/>
</dbReference>
<dbReference type="InterPro" id="IPR014880">
    <property type="entry name" value="SoxZ_dom"/>
</dbReference>
<dbReference type="Proteomes" id="UP000826462">
    <property type="component" value="Chromosome 2"/>
</dbReference>
<feature type="domain" description="Sulphur oxidation protein SoxZ" evidence="2">
    <location>
        <begin position="187"/>
        <end position="277"/>
    </location>
</feature>
<reference evidence="4 5" key="1">
    <citation type="submission" date="2021-07" db="EMBL/GenBank/DDBJ databases">
        <title>Paraburkholderia edwinii protects Aspergillus sp. from phenazines by acting as a toxin sponge.</title>
        <authorList>
            <person name="Dahlstrom K.M."/>
            <person name="Newman D.K."/>
        </authorList>
    </citation>
    <scope>NUCLEOTIDE SEQUENCE [LARGE SCALE GENOMIC DNA]</scope>
    <source>
        <strain evidence="4 5">Pe01</strain>
    </source>
</reference>
<dbReference type="Gene3D" id="2.60.40.2470">
    <property type="entry name" value="SoxY domain"/>
    <property type="match status" value="1"/>
</dbReference>
<dbReference type="RefSeq" id="WP_219802690.1">
    <property type="nucleotide sequence ID" value="NZ_CP080096.1"/>
</dbReference>
<dbReference type="InterPro" id="IPR030831">
    <property type="entry name" value="Fuse-rel_SoxYZ"/>
</dbReference>
<feature type="domain" description="Ig-like SoxY" evidence="3">
    <location>
        <begin position="60"/>
        <end position="161"/>
    </location>
</feature>
<sequence>MNNIAKSALAGFFTAFVVLATTFAVSGAAYAEEHPEDNPDTPARWVDFKDGTFKGRTIDTHADAVIKLDAPARAADGAVVPIAIAAQFPQTPARYIKKVYLYIDENPEPYAGSFSFTPESGFATIETRVRVEDYTFMRAIAETNDGKLYSSVRFVKASGGCSAPAGKDDAAAEAGAGQVRLTLQGQTVAGKPQLAQLMVRHPNRTGMAMNQVTRNYATAYFVRKVTVSYGDKPVMVADVNFSISENPNFRFWFVPHGDGELKARVEDSKSKQFEAEVAVSPQAVAQNASSKL</sequence>
<proteinExistence type="predicted"/>
<dbReference type="SUPFAM" id="SSF81296">
    <property type="entry name" value="E set domains"/>
    <property type="match status" value="1"/>
</dbReference>
<feature type="chain" id="PRO_5046917237" evidence="1">
    <location>
        <begin position="32"/>
        <end position="292"/>
    </location>
</feature>
<dbReference type="InterPro" id="IPR038162">
    <property type="entry name" value="SoxY_sf"/>
</dbReference>
<dbReference type="InterPro" id="IPR014756">
    <property type="entry name" value="Ig_E-set"/>
</dbReference>
<dbReference type="EMBL" id="CP080096">
    <property type="protein sequence ID" value="QYD73106.1"/>
    <property type="molecule type" value="Genomic_DNA"/>
</dbReference>
<evidence type="ECO:0000259" key="2">
    <source>
        <dbReference type="Pfam" id="PF08770"/>
    </source>
</evidence>
<dbReference type="NCBIfam" id="TIGR04557">
    <property type="entry name" value="fuse_rel_SoxYZ"/>
    <property type="match status" value="1"/>
</dbReference>
<dbReference type="InterPro" id="IPR013783">
    <property type="entry name" value="Ig-like_fold"/>
</dbReference>
<name>A0ABX8UW61_9BURK</name>
<evidence type="ECO:0000313" key="5">
    <source>
        <dbReference type="Proteomes" id="UP000826462"/>
    </source>
</evidence>